<evidence type="ECO:0000256" key="3">
    <source>
        <dbReference type="ARBA" id="ARBA00022475"/>
    </source>
</evidence>
<keyword evidence="4 7" id="KW-0812">Transmembrane</keyword>
<dbReference type="EMBL" id="CP022423">
    <property type="protein sequence ID" value="ASM77423.1"/>
    <property type="molecule type" value="Genomic_DNA"/>
</dbReference>
<dbReference type="Pfam" id="PF13440">
    <property type="entry name" value="Polysacc_synt_3"/>
    <property type="match status" value="1"/>
</dbReference>
<feature type="transmembrane region" description="Helical" evidence="7">
    <location>
        <begin position="21"/>
        <end position="40"/>
    </location>
</feature>
<comment type="similarity">
    <text evidence="2">Belongs to the polysaccharide synthase family.</text>
</comment>
<feature type="transmembrane region" description="Helical" evidence="7">
    <location>
        <begin position="138"/>
        <end position="156"/>
    </location>
</feature>
<feature type="transmembrane region" description="Helical" evidence="7">
    <location>
        <begin position="52"/>
        <end position="69"/>
    </location>
</feature>
<sequence length="466" mass="51008">MTDTSNTTAPPRARLSDRMRGVAMWLVIEQVASLGTRLVSNVVLARLLTPEAYGLVALMWTLIVALGLFSDMGVSRTVVQSPRGDEPDFMNTAWTIQMIRGLVLAVLMLLLGGGLALAQAQGWLNGDNLYSDAHLPPMLAVMSIFMVLVGLESMRVHVAHRHMQQATLTKMSIVTQVASVSVMIPMAYLTRSHWTLLAGTLTAMSLAMILQRRWLSGPPERWMMEPAARRELLGHARWILPATALGFFGMHADRMILGGLVDATTFGLYAIAYTLATLPWSLLQTLGGKVIFPALSETVRERPHDLPRVFLRMQRLFDLALVSSMVALALCAQSLVNLLYDARYTGVGPLLAILALGFIGGRNQVVEECYMSSGQPKYTMLAQSCRVAALFLGLWAGFHWGGVPGAVMGVAASQYAAWPLAYWYRWRHGLLDWRADLLLIPAALGGAVVGLGMDRALGFLAQVLHR</sequence>
<evidence type="ECO:0000313" key="8">
    <source>
        <dbReference type="EMBL" id="ASM77423.1"/>
    </source>
</evidence>
<feature type="transmembrane region" description="Helical" evidence="7">
    <location>
        <begin position="99"/>
        <end position="118"/>
    </location>
</feature>
<keyword evidence="6 7" id="KW-0472">Membrane</keyword>
<keyword evidence="9" id="KW-1185">Reference proteome</keyword>
<name>A0A221KF47_VITFI</name>
<reference evidence="8 9" key="1">
    <citation type="submission" date="2017-07" db="EMBL/GenBank/DDBJ databases">
        <title>Complete Genome Sequence of the cosmetic ferment Vitreoscilla filiformis (ATCC15551).</title>
        <authorList>
            <person name="Contreras S."/>
            <person name="Sagory-Zalkind P."/>
            <person name="Blanquart H."/>
            <person name="Iltis A."/>
            <person name="Morand S.C."/>
        </authorList>
    </citation>
    <scope>NUCLEOTIDE SEQUENCE [LARGE SCALE GENOMIC DNA]</scope>
    <source>
        <strain evidence="8 9">ATCC 15551</strain>
    </source>
</reference>
<evidence type="ECO:0000256" key="7">
    <source>
        <dbReference type="SAM" id="Phobius"/>
    </source>
</evidence>
<evidence type="ECO:0000256" key="2">
    <source>
        <dbReference type="ARBA" id="ARBA00007430"/>
    </source>
</evidence>
<feature type="transmembrane region" description="Helical" evidence="7">
    <location>
        <begin position="436"/>
        <end position="453"/>
    </location>
</feature>
<dbReference type="InterPro" id="IPR050833">
    <property type="entry name" value="Poly_Biosynth_Transport"/>
</dbReference>
<comment type="subcellular location">
    <subcellularLocation>
        <location evidence="1">Cell membrane</location>
        <topology evidence="1">Multi-pass membrane protein</topology>
    </subcellularLocation>
</comment>
<proteinExistence type="inferred from homology"/>
<dbReference type="KEGG" id="vff:VITFI_CDS1645"/>
<dbReference type="PANTHER" id="PTHR30250">
    <property type="entry name" value="PST FAMILY PREDICTED COLANIC ACID TRANSPORTER"/>
    <property type="match status" value="1"/>
</dbReference>
<dbReference type="GO" id="GO:0005886">
    <property type="term" value="C:plasma membrane"/>
    <property type="evidence" value="ECO:0007669"/>
    <property type="project" value="UniProtKB-SubCell"/>
</dbReference>
<dbReference type="Proteomes" id="UP000199729">
    <property type="component" value="Chromosome"/>
</dbReference>
<feature type="transmembrane region" description="Helical" evidence="7">
    <location>
        <begin position="194"/>
        <end position="211"/>
    </location>
</feature>
<evidence type="ECO:0008006" key="10">
    <source>
        <dbReference type="Google" id="ProtNLM"/>
    </source>
</evidence>
<evidence type="ECO:0000313" key="9">
    <source>
        <dbReference type="Proteomes" id="UP000199729"/>
    </source>
</evidence>
<feature type="transmembrane region" description="Helical" evidence="7">
    <location>
        <begin position="380"/>
        <end position="400"/>
    </location>
</feature>
<feature type="transmembrane region" description="Helical" evidence="7">
    <location>
        <begin position="342"/>
        <end position="359"/>
    </location>
</feature>
<evidence type="ECO:0000256" key="1">
    <source>
        <dbReference type="ARBA" id="ARBA00004651"/>
    </source>
</evidence>
<evidence type="ECO:0000256" key="5">
    <source>
        <dbReference type="ARBA" id="ARBA00022989"/>
    </source>
</evidence>
<feature type="transmembrane region" description="Helical" evidence="7">
    <location>
        <begin position="168"/>
        <end position="188"/>
    </location>
</feature>
<organism evidence="8 9">
    <name type="scientific">Vitreoscilla filiformis</name>
    <dbReference type="NCBI Taxonomy" id="63"/>
    <lineage>
        <taxon>Bacteria</taxon>
        <taxon>Pseudomonadati</taxon>
        <taxon>Pseudomonadota</taxon>
        <taxon>Betaproteobacteria</taxon>
        <taxon>Neisseriales</taxon>
        <taxon>Neisseriaceae</taxon>
        <taxon>Vitreoscilla</taxon>
    </lineage>
</organism>
<dbReference type="PANTHER" id="PTHR30250:SF10">
    <property type="entry name" value="LIPOPOLYSACCHARIDE BIOSYNTHESIS PROTEIN WZXC"/>
    <property type="match status" value="1"/>
</dbReference>
<gene>
    <name evidence="8" type="ORF">VITFI_CDS1645</name>
</gene>
<accession>A0A221KF47</accession>
<evidence type="ECO:0000256" key="6">
    <source>
        <dbReference type="ARBA" id="ARBA00023136"/>
    </source>
</evidence>
<keyword evidence="3" id="KW-1003">Cell membrane</keyword>
<evidence type="ECO:0000256" key="4">
    <source>
        <dbReference type="ARBA" id="ARBA00022692"/>
    </source>
</evidence>
<protein>
    <recommendedName>
        <fullName evidence="10">Polysaccharide biosynthesis protein</fullName>
    </recommendedName>
</protein>
<dbReference type="AlphaFoldDB" id="A0A221KF47"/>
<keyword evidence="5 7" id="KW-1133">Transmembrane helix</keyword>